<evidence type="ECO:0000313" key="4">
    <source>
        <dbReference type="Proteomes" id="UP001266305"/>
    </source>
</evidence>
<reference evidence="3 4" key="1">
    <citation type="submission" date="2023-05" db="EMBL/GenBank/DDBJ databases">
        <title>B98-5 Cell Line De Novo Hybrid Assembly: An Optical Mapping Approach.</title>
        <authorList>
            <person name="Kananen K."/>
            <person name="Auerbach J.A."/>
            <person name="Kautto E."/>
            <person name="Blachly J.S."/>
        </authorList>
    </citation>
    <scope>NUCLEOTIDE SEQUENCE [LARGE SCALE GENOMIC DNA]</scope>
    <source>
        <strain evidence="3">B95-8</strain>
        <tissue evidence="3">Cell line</tissue>
    </source>
</reference>
<evidence type="ECO:0000256" key="1">
    <source>
        <dbReference type="ARBA" id="ARBA00038278"/>
    </source>
</evidence>
<gene>
    <name evidence="3" type="ORF">P7K49_011353</name>
</gene>
<feature type="compositionally biased region" description="Polar residues" evidence="2">
    <location>
        <begin position="36"/>
        <end position="50"/>
    </location>
</feature>
<comment type="similarity">
    <text evidence="1">Belongs to the UPF0607 family.</text>
</comment>
<keyword evidence="4" id="KW-1185">Reference proteome</keyword>
<feature type="region of interest" description="Disordered" evidence="2">
    <location>
        <begin position="126"/>
        <end position="183"/>
    </location>
</feature>
<organism evidence="3 4">
    <name type="scientific">Saguinus oedipus</name>
    <name type="common">Cotton-top tamarin</name>
    <name type="synonym">Oedipomidas oedipus</name>
    <dbReference type="NCBI Taxonomy" id="9490"/>
    <lineage>
        <taxon>Eukaryota</taxon>
        <taxon>Metazoa</taxon>
        <taxon>Chordata</taxon>
        <taxon>Craniata</taxon>
        <taxon>Vertebrata</taxon>
        <taxon>Euteleostomi</taxon>
        <taxon>Mammalia</taxon>
        <taxon>Eutheria</taxon>
        <taxon>Euarchontoglires</taxon>
        <taxon>Primates</taxon>
        <taxon>Haplorrhini</taxon>
        <taxon>Platyrrhini</taxon>
        <taxon>Cebidae</taxon>
        <taxon>Callitrichinae</taxon>
        <taxon>Saguinus</taxon>
    </lineage>
</organism>
<dbReference type="InterPro" id="IPR043220">
    <property type="entry name" value="POM121-like_prot_1"/>
</dbReference>
<protein>
    <submittedName>
        <fullName evidence="3">Uncharacterized protein</fullName>
    </submittedName>
</protein>
<name>A0ABQ9VTX4_SAGOE</name>
<accession>A0ABQ9VTX4</accession>
<feature type="region of interest" description="Disordered" evidence="2">
    <location>
        <begin position="1"/>
        <end position="105"/>
    </location>
</feature>
<dbReference type="Proteomes" id="UP001266305">
    <property type="component" value="Unassembled WGS sequence"/>
</dbReference>
<evidence type="ECO:0000313" key="3">
    <source>
        <dbReference type="EMBL" id="KAK2111607.1"/>
    </source>
</evidence>
<dbReference type="PANTHER" id="PTHR15566">
    <property type="entry name" value="POM121-LIKE"/>
    <property type="match status" value="1"/>
</dbReference>
<evidence type="ECO:0000256" key="2">
    <source>
        <dbReference type="SAM" id="MobiDB-lite"/>
    </source>
</evidence>
<dbReference type="EMBL" id="JASSZA010000005">
    <property type="protein sequence ID" value="KAK2111607.1"/>
    <property type="molecule type" value="Genomic_DNA"/>
</dbReference>
<proteinExistence type="inferred from homology"/>
<dbReference type="PANTHER" id="PTHR15566:SF7">
    <property type="entry name" value="UPF0607 PROTEIN ENSP00000332738-RELATED"/>
    <property type="match status" value="1"/>
</dbReference>
<comment type="caution">
    <text evidence="3">The sequence shown here is derived from an EMBL/GenBank/DDBJ whole genome shotgun (WGS) entry which is preliminary data.</text>
</comment>
<feature type="compositionally biased region" description="Low complexity" evidence="2">
    <location>
        <begin position="166"/>
        <end position="183"/>
    </location>
</feature>
<dbReference type="Pfam" id="PF15229">
    <property type="entry name" value="POM121"/>
    <property type="match status" value="1"/>
</dbReference>
<sequence length="183" mass="19345">MEVRAEEELEEPMEVDNQVETQGQEGEKGGPCSNGGAASTSRLLETQGNLASLDCSPRDLKENVHSRSLTETNRTDKAQMPAMSFHSKSHGVPSAHSPAEGVLPFGKPDPAPAVLPGPVPTVLPGPVPSCSRWPQKAASQLLGKDHQPSSSGLQMEWEETQHKDLAALAASRSSPPRAASHSS</sequence>
<feature type="compositionally biased region" description="Basic and acidic residues" evidence="2">
    <location>
        <begin position="56"/>
        <end position="65"/>
    </location>
</feature>